<dbReference type="Gene3D" id="3.40.1550.10">
    <property type="entry name" value="CheC-like"/>
    <property type="match status" value="1"/>
</dbReference>
<organism evidence="3 4">
    <name type="scientific">Quadrisphaera setariae</name>
    <dbReference type="NCBI Taxonomy" id="2593304"/>
    <lineage>
        <taxon>Bacteria</taxon>
        <taxon>Bacillati</taxon>
        <taxon>Actinomycetota</taxon>
        <taxon>Actinomycetes</taxon>
        <taxon>Kineosporiales</taxon>
        <taxon>Kineosporiaceae</taxon>
        <taxon>Quadrisphaera</taxon>
    </lineage>
</organism>
<keyword evidence="1" id="KW-0145">Chemotaxis</keyword>
<evidence type="ECO:0000313" key="4">
    <source>
        <dbReference type="Proteomes" id="UP000321234"/>
    </source>
</evidence>
<gene>
    <name evidence="3" type="ORF">FMM08_16255</name>
</gene>
<evidence type="ECO:0000313" key="3">
    <source>
        <dbReference type="EMBL" id="TXR55052.1"/>
    </source>
</evidence>
<dbReference type="GO" id="GO:0006935">
    <property type="term" value="P:chemotaxis"/>
    <property type="evidence" value="ECO:0007669"/>
    <property type="project" value="UniProtKB-KW"/>
</dbReference>
<reference evidence="3 4" key="1">
    <citation type="submission" date="2019-07" db="EMBL/GenBank/DDBJ databases">
        <title>Quadrisphaera sp. strain DD2A genome sequencing and assembly.</title>
        <authorList>
            <person name="Kim I."/>
        </authorList>
    </citation>
    <scope>NUCLEOTIDE SEQUENCE [LARGE SCALE GENOMIC DNA]</scope>
    <source>
        <strain evidence="3 4">DD2A</strain>
    </source>
</reference>
<feature type="domain" description="Chemotaxis phosphatase CheX-like" evidence="2">
    <location>
        <begin position="55"/>
        <end position="129"/>
    </location>
</feature>
<keyword evidence="4" id="KW-1185">Reference proteome</keyword>
<name>A0A5C8ZAS0_9ACTN</name>
<dbReference type="EMBL" id="VKAC01000010">
    <property type="protein sequence ID" value="TXR55052.1"/>
    <property type="molecule type" value="Genomic_DNA"/>
</dbReference>
<dbReference type="AlphaFoldDB" id="A0A5C8ZAS0"/>
<dbReference type="OrthoDB" id="5402373at2"/>
<dbReference type="SUPFAM" id="SSF103039">
    <property type="entry name" value="CheC-like"/>
    <property type="match status" value="1"/>
</dbReference>
<accession>A0A5C8ZAS0</accession>
<proteinExistence type="predicted"/>
<dbReference type="RefSeq" id="WP_147927442.1">
    <property type="nucleotide sequence ID" value="NZ_VKAC01000010.1"/>
</dbReference>
<protein>
    <submittedName>
        <fullName evidence="3">Chemotaxis protein CheX</fullName>
    </submittedName>
</protein>
<dbReference type="InterPro" id="IPR028051">
    <property type="entry name" value="CheX-like_dom"/>
</dbReference>
<dbReference type="Proteomes" id="UP000321234">
    <property type="component" value="Unassembled WGS sequence"/>
</dbReference>
<evidence type="ECO:0000256" key="1">
    <source>
        <dbReference type="ARBA" id="ARBA00022500"/>
    </source>
</evidence>
<dbReference type="Pfam" id="PF13690">
    <property type="entry name" value="CheX"/>
    <property type="match status" value="1"/>
</dbReference>
<comment type="caution">
    <text evidence="3">The sequence shown here is derived from an EMBL/GenBank/DDBJ whole genome shotgun (WGS) entry which is preliminary data.</text>
</comment>
<dbReference type="InterPro" id="IPR028976">
    <property type="entry name" value="CheC-like_sf"/>
</dbReference>
<sequence length="163" mass="17222">MSEGLLETGETCTMTAAELLPEDSVRAVAEEIWLSFIGAEEFLIPLEGDAPASPYSAWVGIDGPWRGRVVITCDRSVAEDLTRCLLGEETVGDLSQDDVEDGFGELANVVGGGLKALLPEASTLTLPLVGATPPAHGEDAHVIQSIWRGQSVDIVLSSVPLQH</sequence>
<evidence type="ECO:0000259" key="2">
    <source>
        <dbReference type="Pfam" id="PF13690"/>
    </source>
</evidence>